<dbReference type="PROSITE" id="PS50114">
    <property type="entry name" value="GATA_ZN_FINGER_2"/>
    <property type="match status" value="1"/>
</dbReference>
<organism evidence="12 13">
    <name type="scientific">Cucumis melo</name>
    <name type="common">Muskmelon</name>
    <dbReference type="NCBI Taxonomy" id="3656"/>
    <lineage>
        <taxon>Eukaryota</taxon>
        <taxon>Viridiplantae</taxon>
        <taxon>Streptophyta</taxon>
        <taxon>Embryophyta</taxon>
        <taxon>Tracheophyta</taxon>
        <taxon>Spermatophyta</taxon>
        <taxon>Magnoliopsida</taxon>
        <taxon>eudicotyledons</taxon>
        <taxon>Gunneridae</taxon>
        <taxon>Pentapetalae</taxon>
        <taxon>rosids</taxon>
        <taxon>fabids</taxon>
        <taxon>Cucurbitales</taxon>
        <taxon>Cucurbitaceae</taxon>
        <taxon>Benincaseae</taxon>
        <taxon>Cucumis</taxon>
    </lineage>
</organism>
<reference evidence="12" key="1">
    <citation type="submission" date="2025-05" db="UniProtKB">
        <authorList>
            <consortium name="RefSeq"/>
        </authorList>
    </citation>
    <scope>NUCLEOTIDE SEQUENCE [LARGE SCALE GENOMIC DNA]</scope>
</reference>
<evidence type="ECO:0000256" key="8">
    <source>
        <dbReference type="ARBA" id="ARBA00037539"/>
    </source>
</evidence>
<keyword evidence="2 9" id="KW-0863">Zinc-finger</keyword>
<keyword evidence="3" id="KW-0862">Zinc</keyword>
<evidence type="ECO:0000256" key="7">
    <source>
        <dbReference type="ARBA" id="ARBA00024019"/>
    </source>
</evidence>
<dbReference type="CDD" id="cd00202">
    <property type="entry name" value="ZnF_GATA"/>
    <property type="match status" value="1"/>
</dbReference>
<dbReference type="Gene3D" id="3.30.50.10">
    <property type="entry name" value="Erythroid Transcription Factor GATA-1, subunit A"/>
    <property type="match status" value="1"/>
</dbReference>
<evidence type="ECO:0000256" key="2">
    <source>
        <dbReference type="ARBA" id="ARBA00022771"/>
    </source>
</evidence>
<comment type="function">
    <text evidence="8">Transcriptional regulator that specifically binds 5'-GATA-3' or 5'-GAT-3' motifs within gene promoters.</text>
</comment>
<evidence type="ECO:0000256" key="9">
    <source>
        <dbReference type="PROSITE-ProRule" id="PRU00094"/>
    </source>
</evidence>
<protein>
    <submittedName>
        <fullName evidence="13">GATA transcription factor 16-like isoform X1</fullName>
    </submittedName>
</protein>
<sequence>MILCSPLLSLPRSIFFLNPEMGFVDLSQKGLLLADTKCCVDCKTTKTPLWRGGPTGPKEIFISSIKQTSLPIWGFLQSLCNACGIRFRKRKIFTRRTNRGGRDKKRERVHDNHSSTVAIVSATTTSSSGTTITTTTTTSGVDGDENSGECGSSRMKIMMGLEEDVMVVKKHRWQWQRKVGEEEKQAAVSLMALSNGSLIS</sequence>
<keyword evidence="12" id="KW-1185">Reference proteome</keyword>
<dbReference type="PANTHER" id="PTHR47172">
    <property type="entry name" value="OS01G0976800 PROTEIN"/>
    <property type="match status" value="1"/>
</dbReference>
<feature type="compositionally biased region" description="Low complexity" evidence="10">
    <location>
        <begin position="127"/>
        <end position="140"/>
    </location>
</feature>
<evidence type="ECO:0000256" key="1">
    <source>
        <dbReference type="ARBA" id="ARBA00022723"/>
    </source>
</evidence>
<dbReference type="GeneID" id="103492133"/>
<evidence type="ECO:0000313" key="12">
    <source>
        <dbReference type="Proteomes" id="UP001652600"/>
    </source>
</evidence>
<evidence type="ECO:0000256" key="3">
    <source>
        <dbReference type="ARBA" id="ARBA00022833"/>
    </source>
</evidence>
<dbReference type="Proteomes" id="UP001652600">
    <property type="component" value="Chromosome 2"/>
</dbReference>
<dbReference type="SMART" id="SM00401">
    <property type="entry name" value="ZnF_GATA"/>
    <property type="match status" value="1"/>
</dbReference>
<keyword evidence="6" id="KW-0804">Transcription</keyword>
<accession>A0ABM3KHD6</accession>
<dbReference type="SUPFAM" id="SSF57716">
    <property type="entry name" value="Glucocorticoid receptor-like (DNA-binding domain)"/>
    <property type="match status" value="1"/>
</dbReference>
<dbReference type="PANTHER" id="PTHR47172:SF9">
    <property type="entry name" value="GATA TRANSCRIPTION FACTOR 23"/>
    <property type="match status" value="1"/>
</dbReference>
<evidence type="ECO:0000256" key="6">
    <source>
        <dbReference type="ARBA" id="ARBA00023163"/>
    </source>
</evidence>
<evidence type="ECO:0000256" key="5">
    <source>
        <dbReference type="ARBA" id="ARBA00023125"/>
    </source>
</evidence>
<evidence type="ECO:0000256" key="4">
    <source>
        <dbReference type="ARBA" id="ARBA00023015"/>
    </source>
</evidence>
<evidence type="ECO:0000313" key="13">
    <source>
        <dbReference type="RefSeq" id="XP_050937194.1"/>
    </source>
</evidence>
<proteinExistence type="inferred from homology"/>
<dbReference type="RefSeq" id="XP_050937194.1">
    <property type="nucleotide sequence ID" value="XM_051081237.1"/>
</dbReference>
<keyword evidence="5" id="KW-0238">DNA-binding</keyword>
<dbReference type="InterPro" id="IPR013088">
    <property type="entry name" value="Znf_NHR/GATA"/>
</dbReference>
<reference evidence="13" key="2">
    <citation type="submission" date="2025-08" db="UniProtKB">
        <authorList>
            <consortium name="RefSeq"/>
        </authorList>
    </citation>
    <scope>IDENTIFICATION</scope>
    <source>
        <tissue evidence="13">Stem</tissue>
    </source>
</reference>
<keyword evidence="4" id="KW-0805">Transcription regulation</keyword>
<feature type="region of interest" description="Disordered" evidence="10">
    <location>
        <begin position="127"/>
        <end position="151"/>
    </location>
</feature>
<keyword evidence="1" id="KW-0479">Metal-binding</keyword>
<dbReference type="InterPro" id="IPR000679">
    <property type="entry name" value="Znf_GATA"/>
</dbReference>
<evidence type="ECO:0000259" key="11">
    <source>
        <dbReference type="PROSITE" id="PS50114"/>
    </source>
</evidence>
<name>A0ABM3KHD6_CUCME</name>
<gene>
    <name evidence="13" type="primary">LOC103492133</name>
</gene>
<comment type="similarity">
    <text evidence="7">Belongs to the type IV zinc-finger family. Class B subfamily.</text>
</comment>
<dbReference type="Pfam" id="PF00320">
    <property type="entry name" value="GATA"/>
    <property type="match status" value="1"/>
</dbReference>
<evidence type="ECO:0000256" key="10">
    <source>
        <dbReference type="SAM" id="MobiDB-lite"/>
    </source>
</evidence>
<feature type="domain" description="GATA-type" evidence="11">
    <location>
        <begin position="39"/>
        <end position="56"/>
    </location>
</feature>